<evidence type="ECO:0000259" key="8">
    <source>
        <dbReference type="PROSITE" id="PS50928"/>
    </source>
</evidence>
<feature type="transmembrane region" description="Helical" evidence="5">
    <location>
        <begin position="221"/>
        <end position="242"/>
    </location>
</feature>
<comment type="function">
    <text evidence="6">Part of the binding-protein-dependent transport system for phosphate; probably responsible for the translocation of the substrate across the membrane.</text>
</comment>
<keyword evidence="4 5" id="KW-0472">Membrane</keyword>
<keyword evidence="10" id="KW-1185">Reference proteome</keyword>
<dbReference type="AlphaFoldDB" id="A0A7W3XWJ3"/>
<feature type="transmembrane region" description="Helical" evidence="5">
    <location>
        <begin position="140"/>
        <end position="158"/>
    </location>
</feature>
<name>A0A7W3XWJ3_9ACTN</name>
<accession>A0A7W3XWJ3</accession>
<feature type="domain" description="ABC transmembrane type-1" evidence="8">
    <location>
        <begin position="94"/>
        <end position="310"/>
    </location>
</feature>
<evidence type="ECO:0000256" key="7">
    <source>
        <dbReference type="SAM" id="MobiDB-lite"/>
    </source>
</evidence>
<evidence type="ECO:0000256" key="5">
    <source>
        <dbReference type="RuleBase" id="RU363032"/>
    </source>
</evidence>
<organism evidence="9 10">
    <name type="scientific">Streptomyces calidiresistens</name>
    <dbReference type="NCBI Taxonomy" id="1485586"/>
    <lineage>
        <taxon>Bacteria</taxon>
        <taxon>Bacillati</taxon>
        <taxon>Actinomycetota</taxon>
        <taxon>Actinomycetes</taxon>
        <taxon>Kitasatosporales</taxon>
        <taxon>Streptomycetaceae</taxon>
        <taxon>Streptomyces</taxon>
    </lineage>
</organism>
<dbReference type="GO" id="GO:0005886">
    <property type="term" value="C:plasma membrane"/>
    <property type="evidence" value="ECO:0007669"/>
    <property type="project" value="UniProtKB-SubCell"/>
</dbReference>
<evidence type="ECO:0000256" key="6">
    <source>
        <dbReference type="RuleBase" id="RU363054"/>
    </source>
</evidence>
<feature type="transmembrane region" description="Helical" evidence="5">
    <location>
        <begin position="90"/>
        <end position="119"/>
    </location>
</feature>
<dbReference type="CDD" id="cd06261">
    <property type="entry name" value="TM_PBP2"/>
    <property type="match status" value="1"/>
</dbReference>
<dbReference type="Gene3D" id="1.10.3720.10">
    <property type="entry name" value="MetI-like"/>
    <property type="match status" value="1"/>
</dbReference>
<keyword evidence="6" id="KW-0592">Phosphate transport</keyword>
<keyword evidence="5" id="KW-0813">Transport</keyword>
<comment type="subcellular location">
    <subcellularLocation>
        <location evidence="5">Cell membrane</location>
        <topology evidence="5">Multi-pass membrane protein</topology>
    </subcellularLocation>
    <subcellularLocation>
        <location evidence="1">Membrane</location>
        <topology evidence="1">Multi-pass membrane protein</topology>
    </subcellularLocation>
</comment>
<gene>
    <name evidence="9" type="primary">pstC</name>
    <name evidence="9" type="ORF">FOE67_09995</name>
</gene>
<dbReference type="PANTHER" id="PTHR42727:SF1">
    <property type="entry name" value="PHOSPHATE TRANSPORT SYSTEM PERMEASE"/>
    <property type="match status" value="1"/>
</dbReference>
<dbReference type="InterPro" id="IPR000515">
    <property type="entry name" value="MetI-like"/>
</dbReference>
<sequence length="322" mass="33808">MTASQRGSVSPEAGAEETPRRPLGAARPRHGEKVVKGFLALCAALSVGVTIAIVVSLLTPTIGFFREVSVVEFLTGTQWSPGFARGEFGVLPIVVGTLTVVVIALLVAIPIGLLSAIYLAEYAPRRVRAVIKPALEVLEGIPTVAIGLFGLFLLRPLAEQIFPFMNWRGDFSIGVAGVAVGLLIVPLIASVSEDAMRSVPGGLREGAYALGANKMRVSLRVVFPAAISGIVAAVVLAMSRAIGETMIVLLVAGAGNPNLSFDLARGAQTMTAYIGGTATGDIATGTTVYNTIFAVGSLLFLMTLVVNLFAIRLVRRFREVYE</sequence>
<feature type="transmembrane region" description="Helical" evidence="5">
    <location>
        <begin position="170"/>
        <end position="189"/>
    </location>
</feature>
<evidence type="ECO:0000256" key="2">
    <source>
        <dbReference type="ARBA" id="ARBA00022692"/>
    </source>
</evidence>
<dbReference type="GO" id="GO:0006817">
    <property type="term" value="P:phosphate ion transport"/>
    <property type="evidence" value="ECO:0007669"/>
    <property type="project" value="UniProtKB-KW"/>
</dbReference>
<evidence type="ECO:0000313" key="9">
    <source>
        <dbReference type="EMBL" id="MBB0229836.1"/>
    </source>
</evidence>
<dbReference type="PANTHER" id="PTHR42727">
    <property type="entry name" value="PHOSPHATE TRANSPORT SYSTEM PERMEASE PROTEIN"/>
    <property type="match status" value="1"/>
</dbReference>
<evidence type="ECO:0000313" key="10">
    <source>
        <dbReference type="Proteomes" id="UP000530234"/>
    </source>
</evidence>
<dbReference type="GO" id="GO:0005315">
    <property type="term" value="F:phosphate transmembrane transporter activity"/>
    <property type="evidence" value="ECO:0007669"/>
    <property type="project" value="InterPro"/>
</dbReference>
<dbReference type="Proteomes" id="UP000530234">
    <property type="component" value="Unassembled WGS sequence"/>
</dbReference>
<evidence type="ECO:0000256" key="1">
    <source>
        <dbReference type="ARBA" id="ARBA00004141"/>
    </source>
</evidence>
<dbReference type="NCBIfam" id="TIGR02138">
    <property type="entry name" value="phosphate_pstC"/>
    <property type="match status" value="1"/>
</dbReference>
<comment type="similarity">
    <text evidence="6">Belongs to the binding-protein-dependent transport system permease family. CysTW subfamily.</text>
</comment>
<dbReference type="Pfam" id="PF00528">
    <property type="entry name" value="BPD_transp_1"/>
    <property type="match status" value="1"/>
</dbReference>
<protein>
    <recommendedName>
        <fullName evidence="6">Phosphate transport system permease protein</fullName>
    </recommendedName>
</protein>
<feature type="transmembrane region" description="Helical" evidence="5">
    <location>
        <begin position="292"/>
        <end position="314"/>
    </location>
</feature>
<dbReference type="InterPro" id="IPR035906">
    <property type="entry name" value="MetI-like_sf"/>
</dbReference>
<dbReference type="PROSITE" id="PS50928">
    <property type="entry name" value="ABC_TM1"/>
    <property type="match status" value="1"/>
</dbReference>
<dbReference type="InterPro" id="IPR011864">
    <property type="entry name" value="Phosphate_PstC"/>
</dbReference>
<feature type="transmembrane region" description="Helical" evidence="5">
    <location>
        <begin position="37"/>
        <end position="58"/>
    </location>
</feature>
<comment type="caution">
    <text evidence="9">The sequence shown here is derived from an EMBL/GenBank/DDBJ whole genome shotgun (WGS) entry which is preliminary data.</text>
</comment>
<dbReference type="SUPFAM" id="SSF161098">
    <property type="entry name" value="MetI-like"/>
    <property type="match status" value="1"/>
</dbReference>
<dbReference type="EMBL" id="VKHS01000177">
    <property type="protein sequence ID" value="MBB0229836.1"/>
    <property type="molecule type" value="Genomic_DNA"/>
</dbReference>
<keyword evidence="2 5" id="KW-0812">Transmembrane</keyword>
<reference evidence="10" key="1">
    <citation type="submission" date="2019-10" db="EMBL/GenBank/DDBJ databases">
        <title>Streptomyces sp. nov., a novel actinobacterium isolated from alkaline environment.</title>
        <authorList>
            <person name="Golinska P."/>
        </authorList>
    </citation>
    <scope>NUCLEOTIDE SEQUENCE [LARGE SCALE GENOMIC DNA]</scope>
    <source>
        <strain evidence="10">DSM 42108</strain>
    </source>
</reference>
<dbReference type="RefSeq" id="WP_182662716.1">
    <property type="nucleotide sequence ID" value="NZ_VKHS01000177.1"/>
</dbReference>
<evidence type="ECO:0000256" key="3">
    <source>
        <dbReference type="ARBA" id="ARBA00022989"/>
    </source>
</evidence>
<keyword evidence="6" id="KW-1003">Cell membrane</keyword>
<proteinExistence type="inferred from homology"/>
<keyword evidence="3 5" id="KW-1133">Transmembrane helix</keyword>
<feature type="region of interest" description="Disordered" evidence="7">
    <location>
        <begin position="1"/>
        <end position="28"/>
    </location>
</feature>
<evidence type="ECO:0000256" key="4">
    <source>
        <dbReference type="ARBA" id="ARBA00023136"/>
    </source>
</evidence>